<accession>A0ABY4FLH7</accession>
<protein>
    <submittedName>
        <fullName evidence="2">MarR family winged helix-turn-helix transcriptional regulator</fullName>
    </submittedName>
</protein>
<proteinExistence type="predicted"/>
<evidence type="ECO:0000259" key="1">
    <source>
        <dbReference type="SMART" id="SM00347"/>
    </source>
</evidence>
<feature type="domain" description="HTH marR-type" evidence="1">
    <location>
        <begin position="22"/>
        <end position="122"/>
    </location>
</feature>
<evidence type="ECO:0000313" key="3">
    <source>
        <dbReference type="Proteomes" id="UP000831786"/>
    </source>
</evidence>
<dbReference type="InterPro" id="IPR036390">
    <property type="entry name" value="WH_DNA-bd_sf"/>
</dbReference>
<dbReference type="RefSeq" id="WP_244727737.1">
    <property type="nucleotide sequence ID" value="NZ_CP095045.1"/>
</dbReference>
<organism evidence="2 3">
    <name type="scientific">Leucobacter allii</name>
    <dbReference type="NCBI Taxonomy" id="2932247"/>
    <lineage>
        <taxon>Bacteria</taxon>
        <taxon>Bacillati</taxon>
        <taxon>Actinomycetota</taxon>
        <taxon>Actinomycetes</taxon>
        <taxon>Micrococcales</taxon>
        <taxon>Microbacteriaceae</taxon>
        <taxon>Leucobacter</taxon>
    </lineage>
</organism>
<dbReference type="PANTHER" id="PTHR39515">
    <property type="entry name" value="CONSERVED PROTEIN"/>
    <property type="match status" value="1"/>
</dbReference>
<evidence type="ECO:0000313" key="2">
    <source>
        <dbReference type="EMBL" id="UOQ57132.1"/>
    </source>
</evidence>
<dbReference type="InterPro" id="IPR052526">
    <property type="entry name" value="HTH-type_Bedaq_tolerance"/>
</dbReference>
<keyword evidence="3" id="KW-1185">Reference proteome</keyword>
<dbReference type="InterPro" id="IPR000835">
    <property type="entry name" value="HTH_MarR-typ"/>
</dbReference>
<dbReference type="InterPro" id="IPR036388">
    <property type="entry name" value="WH-like_DNA-bd_sf"/>
</dbReference>
<dbReference type="SUPFAM" id="SSF46785">
    <property type="entry name" value="Winged helix' DNA-binding domain"/>
    <property type="match status" value="1"/>
</dbReference>
<dbReference type="PANTHER" id="PTHR39515:SF2">
    <property type="entry name" value="HTH-TYPE TRANSCRIPTIONAL REGULATOR RV0880"/>
    <property type="match status" value="1"/>
</dbReference>
<dbReference type="EMBL" id="CP095045">
    <property type="protein sequence ID" value="UOQ57132.1"/>
    <property type="molecule type" value="Genomic_DNA"/>
</dbReference>
<dbReference type="Proteomes" id="UP000831786">
    <property type="component" value="Chromosome"/>
</dbReference>
<reference evidence="2 3" key="1">
    <citation type="submission" date="2022-04" db="EMBL/GenBank/DDBJ databases">
        <title>Leucobacter sp. isolated from rhizosphere of garlic.</title>
        <authorList>
            <person name="Won M."/>
            <person name="Lee C.-M."/>
            <person name="Woen H.-Y."/>
            <person name="Kwon S.-W."/>
        </authorList>
    </citation>
    <scope>NUCLEOTIDE SEQUENCE [LARGE SCALE GENOMIC DNA]</scope>
    <source>
        <strain evidence="2 3">H21R-40</strain>
    </source>
</reference>
<sequence>MDRPIADIEYEQMLLSRYTIAQHRGDDGLDRSVYLLLSRIDADGPLSIGELSELFRLDASTLQRQTGAAMRADLLERIPDPAGGVARKFALTAHGRERLRASRARSLAALERILADWPDADVARFGELLRAFNHSIERYREGRAG</sequence>
<gene>
    <name evidence="2" type="ORF">MUN78_15990</name>
</gene>
<dbReference type="Gene3D" id="1.10.10.10">
    <property type="entry name" value="Winged helix-like DNA-binding domain superfamily/Winged helix DNA-binding domain"/>
    <property type="match status" value="1"/>
</dbReference>
<dbReference type="SMART" id="SM00347">
    <property type="entry name" value="HTH_MARR"/>
    <property type="match status" value="1"/>
</dbReference>
<name>A0ABY4FLH7_9MICO</name>